<dbReference type="PANTHER" id="PTHR43619">
    <property type="entry name" value="S-ADENOSYL-L-METHIONINE-DEPENDENT METHYLTRANSFERASE YKTD-RELATED"/>
    <property type="match status" value="1"/>
</dbReference>
<evidence type="ECO:0000256" key="1">
    <source>
        <dbReference type="ARBA" id="ARBA00003907"/>
    </source>
</evidence>
<organism evidence="8 9">
    <name type="scientific">Nocardia cerradoensis</name>
    <dbReference type="NCBI Taxonomy" id="85688"/>
    <lineage>
        <taxon>Bacteria</taxon>
        <taxon>Bacillati</taxon>
        <taxon>Actinomycetota</taxon>
        <taxon>Actinomycetes</taxon>
        <taxon>Mycobacteriales</taxon>
        <taxon>Nocardiaceae</taxon>
        <taxon>Nocardia</taxon>
    </lineage>
</organism>
<dbReference type="Pfam" id="PF04072">
    <property type="entry name" value="LCM"/>
    <property type="match status" value="1"/>
</dbReference>
<keyword evidence="3 6" id="KW-0489">Methyltransferase</keyword>
<dbReference type="EMBL" id="NGAF01000030">
    <property type="protein sequence ID" value="OXR40534.1"/>
    <property type="molecule type" value="Genomic_DNA"/>
</dbReference>
<dbReference type="SUPFAM" id="SSF53335">
    <property type="entry name" value="S-adenosyl-L-methionine-dependent methyltransferases"/>
    <property type="match status" value="1"/>
</dbReference>
<gene>
    <name evidence="8" type="ORF">B7C42_07343</name>
</gene>
<dbReference type="EC" id="2.1.1.-" evidence="6"/>
<dbReference type="PANTHER" id="PTHR43619:SF2">
    <property type="entry name" value="S-ADENOSYL-L-METHIONINE-DEPENDENT METHYLTRANSFERASES SUPERFAMILY PROTEIN"/>
    <property type="match status" value="1"/>
</dbReference>
<comment type="function">
    <text evidence="1 6">Exhibits S-adenosyl-L-methionine-dependent methyltransferase activity.</text>
</comment>
<dbReference type="InterPro" id="IPR029063">
    <property type="entry name" value="SAM-dependent_MTases_sf"/>
</dbReference>
<keyword evidence="9" id="KW-1185">Reference proteome</keyword>
<evidence type="ECO:0000256" key="3">
    <source>
        <dbReference type="ARBA" id="ARBA00022603"/>
    </source>
</evidence>
<evidence type="ECO:0000313" key="9">
    <source>
        <dbReference type="Proteomes" id="UP000215506"/>
    </source>
</evidence>
<reference evidence="8 9" key="1">
    <citation type="submission" date="2017-07" db="EMBL/GenBank/DDBJ databases">
        <title>First draft Genome Sequence of Nocardia cerradoensis isolated from human infection.</title>
        <authorList>
            <person name="Carrasco G."/>
        </authorList>
    </citation>
    <scope>NUCLEOTIDE SEQUENCE [LARGE SCALE GENOMIC DNA]</scope>
    <source>
        <strain evidence="8 9">CNM20130759</strain>
    </source>
</reference>
<evidence type="ECO:0000256" key="2">
    <source>
        <dbReference type="ARBA" id="ARBA00008138"/>
    </source>
</evidence>
<name>A0A231GV87_9NOCA</name>
<feature type="region of interest" description="Disordered" evidence="7">
    <location>
        <begin position="224"/>
        <end position="250"/>
    </location>
</feature>
<evidence type="ECO:0000313" key="8">
    <source>
        <dbReference type="EMBL" id="OXR40534.1"/>
    </source>
</evidence>
<sequence>MSHLREPFPDNAIALAIRLEAREPMTSRHDGDTWDPATSVGSTATMAAAARAIATRADPELIDDPFAEPLVRAVGIDLLTRLATGETPPGDLVEQVWIDIAKIRTKFYDEFFLEATRAGITQAVILASGLDSRAYRLPWPSGTVVYEVDQPQVVEFKTRTLAELGAAPTADRRAVGVDLRDDWPAALRTAGFAPARPTAWSAEGLLGYLPPEAQDQLLDTITGLSAPGSRIATESRPNPRPGDDDTTKQGLHRISDRWRAHDFDTDMTTLRYFGERNEAAPYLTDHGWTLTGATIRDQLAANNLHPLRDDDMHMGDTLYVSGTLDQISN</sequence>
<feature type="compositionally biased region" description="Basic and acidic residues" evidence="7">
    <location>
        <begin position="241"/>
        <end position="250"/>
    </location>
</feature>
<evidence type="ECO:0000256" key="5">
    <source>
        <dbReference type="ARBA" id="ARBA00022691"/>
    </source>
</evidence>
<dbReference type="GO" id="GO:0008168">
    <property type="term" value="F:methyltransferase activity"/>
    <property type="evidence" value="ECO:0007669"/>
    <property type="project" value="UniProtKB-UniRule"/>
</dbReference>
<dbReference type="InterPro" id="IPR011610">
    <property type="entry name" value="SAM_mthyl_Trfase_ML2640-like"/>
</dbReference>
<dbReference type="NCBIfam" id="TIGR00027">
    <property type="entry name" value="mthyl_TIGR00027"/>
    <property type="match status" value="1"/>
</dbReference>
<keyword evidence="4 8" id="KW-0808">Transferase</keyword>
<comment type="caution">
    <text evidence="8">The sequence shown here is derived from an EMBL/GenBank/DDBJ whole genome shotgun (WGS) entry which is preliminary data.</text>
</comment>
<proteinExistence type="inferred from homology"/>
<dbReference type="Proteomes" id="UP000215506">
    <property type="component" value="Unassembled WGS sequence"/>
</dbReference>
<dbReference type="AlphaFoldDB" id="A0A231GV87"/>
<dbReference type="InterPro" id="IPR007213">
    <property type="entry name" value="Ppm1/Ppm2/Tcmp"/>
</dbReference>
<keyword evidence="5 6" id="KW-0949">S-adenosyl-L-methionine</keyword>
<protein>
    <recommendedName>
        <fullName evidence="6">S-adenosyl-L-methionine-dependent methyltransferase</fullName>
        <ecNumber evidence="6">2.1.1.-</ecNumber>
    </recommendedName>
</protein>
<evidence type="ECO:0000256" key="7">
    <source>
        <dbReference type="SAM" id="MobiDB-lite"/>
    </source>
</evidence>
<accession>A0A231GV87</accession>
<comment type="similarity">
    <text evidence="2 6">Belongs to the UPF0677 family.</text>
</comment>
<dbReference type="Gene3D" id="3.40.50.150">
    <property type="entry name" value="Vaccinia Virus protein VP39"/>
    <property type="match status" value="1"/>
</dbReference>
<evidence type="ECO:0000256" key="4">
    <source>
        <dbReference type="ARBA" id="ARBA00022679"/>
    </source>
</evidence>
<dbReference type="GO" id="GO:0032259">
    <property type="term" value="P:methylation"/>
    <property type="evidence" value="ECO:0007669"/>
    <property type="project" value="UniProtKB-KW"/>
</dbReference>
<evidence type="ECO:0000256" key="6">
    <source>
        <dbReference type="RuleBase" id="RU362030"/>
    </source>
</evidence>